<dbReference type="NCBIfam" id="NF007002">
    <property type="entry name" value="PRK09465.1"/>
    <property type="match status" value="1"/>
</dbReference>
<accession>A0ABT7SZS6</accession>
<evidence type="ECO:0000313" key="10">
    <source>
        <dbReference type="EMBL" id="MDM7861696.1"/>
    </source>
</evidence>
<gene>
    <name evidence="10" type="primary">tolC</name>
    <name evidence="10" type="ORF">QTP81_13930</name>
</gene>
<evidence type="ECO:0000256" key="7">
    <source>
        <dbReference type="ARBA" id="ARBA00023237"/>
    </source>
</evidence>
<feature type="chain" id="PRO_5045883046" evidence="9">
    <location>
        <begin position="21"/>
        <end position="474"/>
    </location>
</feature>
<feature type="signal peptide" evidence="9">
    <location>
        <begin position="1"/>
        <end position="20"/>
    </location>
</feature>
<dbReference type="RefSeq" id="WP_289366349.1">
    <property type="nucleotide sequence ID" value="NZ_JAUCBP010000012.1"/>
</dbReference>
<keyword evidence="3" id="KW-0813">Transport</keyword>
<keyword evidence="9" id="KW-0732">Signal</keyword>
<keyword evidence="5" id="KW-0812">Transmembrane</keyword>
<evidence type="ECO:0000256" key="1">
    <source>
        <dbReference type="ARBA" id="ARBA00004442"/>
    </source>
</evidence>
<dbReference type="NCBIfam" id="TIGR01844">
    <property type="entry name" value="type_I_sec_TolC"/>
    <property type="match status" value="1"/>
</dbReference>
<comment type="caution">
    <text evidence="10">The sequence shown here is derived from an EMBL/GenBank/DDBJ whole genome shotgun (WGS) entry which is preliminary data.</text>
</comment>
<evidence type="ECO:0000256" key="5">
    <source>
        <dbReference type="ARBA" id="ARBA00022692"/>
    </source>
</evidence>
<sequence length="474" mass="52191">MKKTVLSLLVGLSISANAMADDLLQVYQQAIENDPVVNRAKADRDAAFEGISISRANLLPQLSANIGYTMATRDDTNPEFTDVVDEQGNPVLDENGDQVQVFSGFQVFENETETLSMGANLSMSLYDHANWLGLDRAELVAQQSEANYSAELQRLITRTVSAYLAVLRAKDNVEFVRAEKRAIERQLEQTKQRFEVGLTAITDVHEAQANFDNTVAQEIRAENQLELRLEELREITGKYHDKLYVLDTEKFSAPRPSPDSAREWLEIAEESNLDLLVQRFAKDIAMEDVDIATSGHYPTLSLNGSYGRTDTTVVGGGAGGSDLDIPALNNQSIGIRLDVPIYQGGSVSARTDQARYRYVAASETLELTYRQTVRSVRSSYNDVIASISTIRAFEQAVVSAQSALEATEAGFKVGTRTIVDVLNSTRNLFDARRNLAGARYDFIQAIVSLKQAAGTLTRSDVESINRALSPEAAE</sequence>
<name>A0ABT7SZS6_9ALTE</name>
<reference evidence="10 11" key="1">
    <citation type="submission" date="2023-06" db="EMBL/GenBank/DDBJ databases">
        <title>Alteromonas sp. ASW11-36 isolated from intertidal sand.</title>
        <authorList>
            <person name="Li Y."/>
        </authorList>
    </citation>
    <scope>NUCLEOTIDE SEQUENCE [LARGE SCALE GENOMIC DNA]</scope>
    <source>
        <strain evidence="10 11">ASW11-36</strain>
    </source>
</reference>
<keyword evidence="8" id="KW-0175">Coiled coil</keyword>
<dbReference type="Pfam" id="PF02321">
    <property type="entry name" value="OEP"/>
    <property type="match status" value="2"/>
</dbReference>
<comment type="similarity">
    <text evidence="2">Belongs to the outer membrane factor (OMF) (TC 1.B.17) family.</text>
</comment>
<dbReference type="InterPro" id="IPR058622">
    <property type="entry name" value="TolC"/>
</dbReference>
<evidence type="ECO:0000256" key="8">
    <source>
        <dbReference type="SAM" id="Coils"/>
    </source>
</evidence>
<dbReference type="Proteomes" id="UP001234343">
    <property type="component" value="Unassembled WGS sequence"/>
</dbReference>
<keyword evidence="4" id="KW-1134">Transmembrane beta strand</keyword>
<protein>
    <submittedName>
        <fullName evidence="10">Outer membrane channel protein TolC</fullName>
    </submittedName>
</protein>
<evidence type="ECO:0000256" key="9">
    <source>
        <dbReference type="SAM" id="SignalP"/>
    </source>
</evidence>
<dbReference type="PANTHER" id="PTHR30026">
    <property type="entry name" value="OUTER MEMBRANE PROTEIN TOLC"/>
    <property type="match status" value="1"/>
</dbReference>
<evidence type="ECO:0000313" key="11">
    <source>
        <dbReference type="Proteomes" id="UP001234343"/>
    </source>
</evidence>
<dbReference type="InterPro" id="IPR051906">
    <property type="entry name" value="TolC-like"/>
</dbReference>
<dbReference type="PANTHER" id="PTHR30026:SF20">
    <property type="entry name" value="OUTER MEMBRANE PROTEIN TOLC"/>
    <property type="match status" value="1"/>
</dbReference>
<dbReference type="InterPro" id="IPR010130">
    <property type="entry name" value="T1SS_OMP_TolC"/>
</dbReference>
<organism evidence="10 11">
    <name type="scientific">Alteromonas arenosi</name>
    <dbReference type="NCBI Taxonomy" id="3055817"/>
    <lineage>
        <taxon>Bacteria</taxon>
        <taxon>Pseudomonadati</taxon>
        <taxon>Pseudomonadota</taxon>
        <taxon>Gammaproteobacteria</taxon>
        <taxon>Alteromonadales</taxon>
        <taxon>Alteromonadaceae</taxon>
        <taxon>Alteromonas/Salinimonas group</taxon>
        <taxon>Alteromonas</taxon>
    </lineage>
</organism>
<proteinExistence type="inferred from homology"/>
<dbReference type="SUPFAM" id="SSF56954">
    <property type="entry name" value="Outer membrane efflux proteins (OEP)"/>
    <property type="match status" value="1"/>
</dbReference>
<keyword evidence="11" id="KW-1185">Reference proteome</keyword>
<evidence type="ECO:0000256" key="2">
    <source>
        <dbReference type="ARBA" id="ARBA00007613"/>
    </source>
</evidence>
<dbReference type="InterPro" id="IPR003423">
    <property type="entry name" value="OMP_efflux"/>
</dbReference>
<evidence type="ECO:0000256" key="3">
    <source>
        <dbReference type="ARBA" id="ARBA00022448"/>
    </source>
</evidence>
<evidence type="ECO:0000256" key="4">
    <source>
        <dbReference type="ARBA" id="ARBA00022452"/>
    </source>
</evidence>
<keyword evidence="6" id="KW-0472">Membrane</keyword>
<feature type="coiled-coil region" evidence="8">
    <location>
        <begin position="166"/>
        <end position="235"/>
    </location>
</feature>
<dbReference type="EMBL" id="JAUCBP010000012">
    <property type="protein sequence ID" value="MDM7861696.1"/>
    <property type="molecule type" value="Genomic_DNA"/>
</dbReference>
<keyword evidence="7" id="KW-0998">Cell outer membrane</keyword>
<evidence type="ECO:0000256" key="6">
    <source>
        <dbReference type="ARBA" id="ARBA00023136"/>
    </source>
</evidence>
<dbReference type="Gene3D" id="1.20.1600.10">
    <property type="entry name" value="Outer membrane efflux proteins (OEP)"/>
    <property type="match status" value="1"/>
</dbReference>
<comment type="subcellular location">
    <subcellularLocation>
        <location evidence="1">Cell outer membrane</location>
    </subcellularLocation>
</comment>